<keyword evidence="2" id="KW-1133">Transmembrane helix</keyword>
<accession>A0A6N4R7Z2</accession>
<evidence type="ECO:0000313" key="5">
    <source>
        <dbReference type="Proteomes" id="UP000320948"/>
    </source>
</evidence>
<dbReference type="Proteomes" id="UP000320948">
    <property type="component" value="Unassembled WGS sequence"/>
</dbReference>
<sequence length="292" mass="31920">MENAAVRCMRLRINQLKRSFRMEPNQKYATVGAFLIITIVAFVAICVWLQGALANRDKACYVMRFDNSVAGLSQGSTITFRGVGVGQVESIRINPRNDAEILVRAALDKQTPIKASTVATLKPQGITGGSYIELDLKNGETRSGQPMGKDEECRLITTLPSGIDQIVNRLPQILDNALVVTQRLSDLLDTGNVENVNGTLANLNKLTEDLSKASSELGPQLEQAGSQLTAAMENLNKMSKQFESNGSTAASFQQTIRDAQSTIEEVKALTEEIRSNPRRMLLTPKVNEVKVP</sequence>
<dbReference type="Gene3D" id="1.10.287.950">
    <property type="entry name" value="Methyl-accepting chemotaxis protein"/>
    <property type="match status" value="1"/>
</dbReference>
<proteinExistence type="predicted"/>
<keyword evidence="1" id="KW-0175">Coiled coil</keyword>
<keyword evidence="2" id="KW-0812">Transmembrane</keyword>
<dbReference type="AlphaFoldDB" id="A0A6N4R7Z2"/>
<reference evidence="4 5" key="1">
    <citation type="journal article" date="2017" name="Nat. Commun.">
        <title>In situ click chemistry generation of cyclooxygenase-2 inhibitors.</title>
        <authorList>
            <person name="Bhardwaj A."/>
            <person name="Kaur J."/>
            <person name="Wuest M."/>
            <person name="Wuest F."/>
        </authorList>
    </citation>
    <scope>NUCLEOTIDE SEQUENCE [LARGE SCALE GENOMIC DNA]</scope>
    <source>
        <strain evidence="4">S2_018_000_R2_106</strain>
    </source>
</reference>
<organism evidence="4 5">
    <name type="scientific">Blastochloris viridis</name>
    <name type="common">Rhodopseudomonas viridis</name>
    <dbReference type="NCBI Taxonomy" id="1079"/>
    <lineage>
        <taxon>Bacteria</taxon>
        <taxon>Pseudomonadati</taxon>
        <taxon>Pseudomonadota</taxon>
        <taxon>Alphaproteobacteria</taxon>
        <taxon>Hyphomicrobiales</taxon>
        <taxon>Blastochloridaceae</taxon>
        <taxon>Blastochloris</taxon>
    </lineage>
</organism>
<evidence type="ECO:0000256" key="1">
    <source>
        <dbReference type="SAM" id="Coils"/>
    </source>
</evidence>
<dbReference type="EMBL" id="VAFM01000001">
    <property type="protein sequence ID" value="TKW61381.1"/>
    <property type="molecule type" value="Genomic_DNA"/>
</dbReference>
<dbReference type="PANTHER" id="PTHR36698:SF2">
    <property type="entry name" value="MCE_MLAD DOMAIN-CONTAINING PROTEIN"/>
    <property type="match status" value="1"/>
</dbReference>
<comment type="caution">
    <text evidence="4">The sequence shown here is derived from an EMBL/GenBank/DDBJ whole genome shotgun (WGS) entry which is preliminary data.</text>
</comment>
<keyword evidence="2" id="KW-0472">Membrane</keyword>
<feature type="transmembrane region" description="Helical" evidence="2">
    <location>
        <begin position="28"/>
        <end position="50"/>
    </location>
</feature>
<evidence type="ECO:0000256" key="2">
    <source>
        <dbReference type="SAM" id="Phobius"/>
    </source>
</evidence>
<name>A0A6N4R7Z2_BLAVI</name>
<dbReference type="PANTHER" id="PTHR36698">
    <property type="entry name" value="BLL5892 PROTEIN"/>
    <property type="match status" value="1"/>
</dbReference>
<gene>
    <name evidence="4" type="ORF">DI628_01785</name>
</gene>
<protein>
    <submittedName>
        <fullName evidence="4">MCE family protein</fullName>
    </submittedName>
</protein>
<dbReference type="Pfam" id="PF02470">
    <property type="entry name" value="MlaD"/>
    <property type="match status" value="1"/>
</dbReference>
<dbReference type="InterPro" id="IPR003399">
    <property type="entry name" value="Mce/MlaD"/>
</dbReference>
<feature type="domain" description="Mce/MlaD" evidence="3">
    <location>
        <begin position="60"/>
        <end position="135"/>
    </location>
</feature>
<evidence type="ECO:0000259" key="3">
    <source>
        <dbReference type="Pfam" id="PF02470"/>
    </source>
</evidence>
<feature type="coiled-coil region" evidence="1">
    <location>
        <begin position="221"/>
        <end position="276"/>
    </location>
</feature>
<evidence type="ECO:0000313" key="4">
    <source>
        <dbReference type="EMBL" id="TKW61381.1"/>
    </source>
</evidence>